<evidence type="ECO:0000313" key="18">
    <source>
        <dbReference type="Proteomes" id="UP001497453"/>
    </source>
</evidence>
<keyword evidence="13" id="KW-0539">Nucleus</keyword>
<feature type="compositionally biased region" description="Acidic residues" evidence="16">
    <location>
        <begin position="574"/>
        <end position="589"/>
    </location>
</feature>
<evidence type="ECO:0000256" key="9">
    <source>
        <dbReference type="ARBA" id="ARBA00022701"/>
    </source>
</evidence>
<protein>
    <recommendedName>
        <fullName evidence="5">DASH complex subunit ASK1</fullName>
    </recommendedName>
</protein>
<feature type="region of interest" description="Disordered" evidence="16">
    <location>
        <begin position="222"/>
        <end position="266"/>
    </location>
</feature>
<accession>A0ABP1CIH2</accession>
<evidence type="ECO:0000256" key="11">
    <source>
        <dbReference type="ARBA" id="ARBA00022838"/>
    </source>
</evidence>
<feature type="compositionally biased region" description="Low complexity" evidence="16">
    <location>
        <begin position="241"/>
        <end position="253"/>
    </location>
</feature>
<dbReference type="EMBL" id="OZ037944">
    <property type="protein sequence ID" value="CAL1693897.1"/>
    <property type="molecule type" value="Genomic_DNA"/>
</dbReference>
<keyword evidence="12" id="KW-0206">Cytoskeleton</keyword>
<evidence type="ECO:0000256" key="7">
    <source>
        <dbReference type="ARBA" id="ARBA00022490"/>
    </source>
</evidence>
<keyword evidence="15" id="KW-0137">Centromere</keyword>
<evidence type="ECO:0000256" key="12">
    <source>
        <dbReference type="ARBA" id="ARBA00023212"/>
    </source>
</evidence>
<keyword evidence="18" id="KW-1185">Reference proteome</keyword>
<feature type="compositionally biased region" description="Polar residues" evidence="16">
    <location>
        <begin position="137"/>
        <end position="150"/>
    </location>
</feature>
<feature type="region of interest" description="Disordered" evidence="16">
    <location>
        <begin position="501"/>
        <end position="520"/>
    </location>
</feature>
<keyword evidence="10" id="KW-0498">Mitosis</keyword>
<evidence type="ECO:0000256" key="13">
    <source>
        <dbReference type="ARBA" id="ARBA00023242"/>
    </source>
</evidence>
<feature type="compositionally biased region" description="Basic and acidic residues" evidence="16">
    <location>
        <begin position="172"/>
        <end position="182"/>
    </location>
</feature>
<feature type="region of interest" description="Disordered" evidence="16">
    <location>
        <begin position="328"/>
        <end position="358"/>
    </location>
</feature>
<evidence type="ECO:0000256" key="16">
    <source>
        <dbReference type="SAM" id="MobiDB-lite"/>
    </source>
</evidence>
<keyword evidence="7" id="KW-0963">Cytoplasm</keyword>
<evidence type="ECO:0000256" key="15">
    <source>
        <dbReference type="ARBA" id="ARBA00023328"/>
    </source>
</evidence>
<evidence type="ECO:0000256" key="1">
    <source>
        <dbReference type="ARBA" id="ARBA00004123"/>
    </source>
</evidence>
<comment type="similarity">
    <text evidence="4">Belongs to the DASH complex ASK1 family.</text>
</comment>
<feature type="compositionally biased region" description="Low complexity" evidence="16">
    <location>
        <begin position="526"/>
        <end position="544"/>
    </location>
</feature>
<proteinExistence type="inferred from homology"/>
<sequence>MASSPLRPIESKASRWEPTLDPNDIVIPGLDSTAPVNDQIEQIEQLITIKLQNIDANFSKIQQIMANRILPAVKRYAVGTEPVREAAKFWTTFFEQAAQIRVPTYEDYSLHQEAHTETGSSVAPDSSQAESDRATKPTRSFNPDGTSSEVSFMPGQAISSTPAATMRQRSQRGHDSFSRMSDETPSWSASLESPLIRLDREIQSLGQDDAVSVASSSLAQLSLRDDQSMDSEADITQRPVQQQGDDTFLQQQSEKSKGKGRESSQPLLHNVLLRNASSVDTSSTPGHSSISPLKLKGKTPILKKLNPYLPPDANPSDWQGIVDLKDPSMRSPVRAEPSPAKNQRFTFHPPSTTNTVTKANFKRPATPRRTKPADDDDSFEDGFGMSPPITMDFARLPKLGQTPRKEAAARIMNKLLDVERRGVFGGTGSATGTNTRAGTGKGTTEIRASGQTTTESSMSSMVTPPSLSRYVQPAETSHSSVVDASLESLMRRVGSGFDYGQARPQASVIPSSTSSYPSATTIRNPEISQASSSSASHPTLSAHSQPEDLPRTPEYPHFNMMHLKDDELQPPNQMDDDDFSSDSLDAEELNDTANPSAAFILASQRASYDDDSSFESNDSLDADDADLAGLGLGEAPVHPFARGLSAEEIESMENAGFEDSFDDDDDPIYAQQAEETEEETLFGVPPAQRLEIQARQEAQRQQQQLRMLGEHLLEDTMGIGAQMAGAGRIEETPTPWMGGRGA</sequence>
<evidence type="ECO:0000256" key="6">
    <source>
        <dbReference type="ARBA" id="ARBA00022454"/>
    </source>
</evidence>
<organism evidence="17 18">
    <name type="scientific">Somion occarium</name>
    <dbReference type="NCBI Taxonomy" id="3059160"/>
    <lineage>
        <taxon>Eukaryota</taxon>
        <taxon>Fungi</taxon>
        <taxon>Dikarya</taxon>
        <taxon>Basidiomycota</taxon>
        <taxon>Agaricomycotina</taxon>
        <taxon>Agaricomycetes</taxon>
        <taxon>Polyporales</taxon>
        <taxon>Cerrenaceae</taxon>
        <taxon>Somion</taxon>
    </lineage>
</organism>
<feature type="compositionally biased region" description="Polar residues" evidence="16">
    <location>
        <begin position="276"/>
        <end position="291"/>
    </location>
</feature>
<feature type="compositionally biased region" description="Polar residues" evidence="16">
    <location>
        <begin position="340"/>
        <end position="358"/>
    </location>
</feature>
<evidence type="ECO:0000256" key="14">
    <source>
        <dbReference type="ARBA" id="ARBA00023306"/>
    </source>
</evidence>
<dbReference type="Proteomes" id="UP001497453">
    <property type="component" value="Chromosome 1"/>
</dbReference>
<feature type="region of interest" description="Disordered" evidence="16">
    <location>
        <begin position="426"/>
        <end position="465"/>
    </location>
</feature>
<dbReference type="InterPro" id="IPR013964">
    <property type="entry name" value="DASH_Ask1"/>
</dbReference>
<feature type="compositionally biased region" description="Low complexity" evidence="16">
    <location>
        <begin position="506"/>
        <end position="520"/>
    </location>
</feature>
<keyword evidence="9" id="KW-0493">Microtubule</keyword>
<keyword evidence="6" id="KW-0158">Chromosome</keyword>
<dbReference type="PANTHER" id="PTHR28200">
    <property type="entry name" value="DASH COMPLEX SUBUNIT ASK1"/>
    <property type="match status" value="1"/>
</dbReference>
<keyword evidence="11" id="KW-0995">Kinetochore</keyword>
<feature type="compositionally biased region" description="Polar residues" evidence="16">
    <location>
        <begin position="117"/>
        <end position="129"/>
    </location>
</feature>
<evidence type="ECO:0000256" key="8">
    <source>
        <dbReference type="ARBA" id="ARBA00022618"/>
    </source>
</evidence>
<feature type="region of interest" description="Disordered" evidence="16">
    <location>
        <begin position="112"/>
        <end position="189"/>
    </location>
</feature>
<gene>
    <name evidence="17" type="ORF">GFSPODELE1_LOCUS50</name>
</gene>
<evidence type="ECO:0000313" key="17">
    <source>
        <dbReference type="EMBL" id="CAL1693897.1"/>
    </source>
</evidence>
<keyword evidence="14" id="KW-0131">Cell cycle</keyword>
<feature type="region of interest" description="Disordered" evidence="16">
    <location>
        <begin position="276"/>
        <end position="295"/>
    </location>
</feature>
<name>A0ABP1CIH2_9APHY</name>
<keyword evidence="8" id="KW-0132">Cell division</keyword>
<evidence type="ECO:0000256" key="3">
    <source>
        <dbReference type="ARBA" id="ARBA00004629"/>
    </source>
</evidence>
<evidence type="ECO:0000256" key="5">
    <source>
        <dbReference type="ARBA" id="ARBA00014520"/>
    </source>
</evidence>
<evidence type="ECO:0000256" key="2">
    <source>
        <dbReference type="ARBA" id="ARBA00004186"/>
    </source>
</evidence>
<evidence type="ECO:0000256" key="10">
    <source>
        <dbReference type="ARBA" id="ARBA00022776"/>
    </source>
</evidence>
<reference evidence="18" key="1">
    <citation type="submission" date="2024-04" db="EMBL/GenBank/DDBJ databases">
        <authorList>
            <person name="Shaw F."/>
            <person name="Minotto A."/>
        </authorList>
    </citation>
    <scope>NUCLEOTIDE SEQUENCE [LARGE SCALE GENOMIC DNA]</scope>
</reference>
<dbReference type="PANTHER" id="PTHR28200:SF1">
    <property type="entry name" value="DASH COMPLEX SUBUNIT ASK1"/>
    <property type="match status" value="1"/>
</dbReference>
<feature type="region of interest" description="Disordered" evidence="16">
    <location>
        <begin position="526"/>
        <end position="589"/>
    </location>
</feature>
<dbReference type="Pfam" id="PF08655">
    <property type="entry name" value="DASH_Ask1"/>
    <property type="match status" value="1"/>
</dbReference>
<comment type="subcellular location">
    <subcellularLocation>
        <location evidence="3">Chromosome</location>
        <location evidence="3">Centromere</location>
        <location evidence="3">Kinetochore</location>
    </subcellularLocation>
    <subcellularLocation>
        <location evidence="2">Cytoplasm</location>
        <location evidence="2">Cytoskeleton</location>
        <location evidence="2">Spindle</location>
    </subcellularLocation>
    <subcellularLocation>
        <location evidence="1">Nucleus</location>
    </subcellularLocation>
</comment>
<feature type="compositionally biased region" description="Low complexity" evidence="16">
    <location>
        <begin position="449"/>
        <end position="465"/>
    </location>
</feature>
<evidence type="ECO:0000256" key="4">
    <source>
        <dbReference type="ARBA" id="ARBA00010731"/>
    </source>
</evidence>